<sequence>MSKQAKQTQWGITILIGILFILGGAGTVEVGRQHGFEATLVGVILSILGLYKTWIWDVVE</sequence>
<name>A0A3N4GQ77_9LACT</name>
<organism evidence="2 3">
    <name type="scientific">Aerococcus agrisoli</name>
    <dbReference type="NCBI Taxonomy" id="2487350"/>
    <lineage>
        <taxon>Bacteria</taxon>
        <taxon>Bacillati</taxon>
        <taxon>Bacillota</taxon>
        <taxon>Bacilli</taxon>
        <taxon>Lactobacillales</taxon>
        <taxon>Aerococcaceae</taxon>
        <taxon>Aerococcus</taxon>
    </lineage>
</organism>
<feature type="transmembrane region" description="Helical" evidence="1">
    <location>
        <begin position="12"/>
        <end position="31"/>
    </location>
</feature>
<keyword evidence="3" id="KW-1185">Reference proteome</keyword>
<proteinExistence type="predicted"/>
<reference evidence="2 3" key="1">
    <citation type="submission" date="2018-11" db="EMBL/GenBank/DDBJ databases">
        <title>Aerococcus sp. SJQ22, whole genome shotgun sequence.</title>
        <authorList>
            <person name="Sun L."/>
            <person name="Gao X."/>
            <person name="Chen W."/>
            <person name="Huang K."/>
        </authorList>
    </citation>
    <scope>NUCLEOTIDE SEQUENCE [LARGE SCALE GENOMIC DNA]</scope>
    <source>
        <strain evidence="2 3">SJQ22</strain>
    </source>
</reference>
<feature type="transmembrane region" description="Helical" evidence="1">
    <location>
        <begin position="38"/>
        <end position="56"/>
    </location>
</feature>
<evidence type="ECO:0000313" key="2">
    <source>
        <dbReference type="EMBL" id="RPA65063.1"/>
    </source>
</evidence>
<dbReference type="EMBL" id="RKMG01000002">
    <property type="protein sequence ID" value="RPA65063.1"/>
    <property type="molecule type" value="Genomic_DNA"/>
</dbReference>
<accession>A0A3N4GQ77</accession>
<evidence type="ECO:0000256" key="1">
    <source>
        <dbReference type="SAM" id="Phobius"/>
    </source>
</evidence>
<keyword evidence="1" id="KW-1133">Transmembrane helix</keyword>
<protein>
    <submittedName>
        <fullName evidence="2">Uncharacterized protein</fullName>
    </submittedName>
</protein>
<dbReference type="Proteomes" id="UP000273977">
    <property type="component" value="Unassembled WGS sequence"/>
</dbReference>
<comment type="caution">
    <text evidence="2">The sequence shown here is derived from an EMBL/GenBank/DDBJ whole genome shotgun (WGS) entry which is preliminary data.</text>
</comment>
<gene>
    <name evidence="2" type="ORF">EF384_01245</name>
</gene>
<evidence type="ECO:0000313" key="3">
    <source>
        <dbReference type="Proteomes" id="UP000273977"/>
    </source>
</evidence>
<dbReference type="RefSeq" id="WP_123779166.1">
    <property type="nucleotide sequence ID" value="NZ_RKMG01000002.1"/>
</dbReference>
<keyword evidence="1" id="KW-0472">Membrane</keyword>
<dbReference type="AlphaFoldDB" id="A0A3N4GQ77"/>
<keyword evidence="1" id="KW-0812">Transmembrane</keyword>